<feature type="compositionally biased region" description="Acidic residues" evidence="1">
    <location>
        <begin position="160"/>
        <end position="171"/>
    </location>
</feature>
<dbReference type="eggNOG" id="ENOG5031677">
    <property type="taxonomic scope" value="Bacteria"/>
</dbReference>
<evidence type="ECO:0000313" key="3">
    <source>
        <dbReference type="EMBL" id="ESL03709.1"/>
    </source>
</evidence>
<sequence length="526" mass="58571">MEDRLDKDNESYLDGLLETFGQEPPYETDRRRKATARAKSGKNKTSSSDITVDSLEEEFSLDDLDDSFLDDIDLDDLADPLEDKEYESEVSTGDIPDGNKNEDIIPEDADTVEISEGREDLEDSGEAETDEDETSSEENSVEETEPGNEIGGDFGSDVGTDTEAEPGEELGAELGSEIGEEIGFDEEDEAGEISFDDTEPVEEDNSLPEINPLDDMGEPEVLSDKEIELNKSAKKESSEKKGLLSKIFHKLFANVPLTEEELAAIPTPEQEEEAKKEKEAEAAKKKEDKKAAAEADKKKKAEAAKKKAADNKAKKSAKDAAKKAAKKEAELKRLRAEALEQPEGKINKAGAIIIFLFFIVAAAVVIVGTNIFSYDISIADATYKFGNHKYTEAYEDIRGLKIKEKDMEIHDKIYTVMFVNKQLNSYNNFFAMGDYASALDSLIKGLSRYDKYIALARQLGIHTDLDYVRKQIMAELQSVYGVPEREALELMDMTDKQDYSERIYSIVSKLDTKAIEAGKERRELVP</sequence>
<feature type="compositionally biased region" description="Basic residues" evidence="1">
    <location>
        <begin position="31"/>
        <end position="42"/>
    </location>
</feature>
<evidence type="ECO:0000256" key="1">
    <source>
        <dbReference type="SAM" id="MobiDB-lite"/>
    </source>
</evidence>
<comment type="caution">
    <text evidence="3">The sequence shown here is derived from an EMBL/GenBank/DDBJ whole genome shotgun (WGS) entry which is preliminary data.</text>
</comment>
<accession>V2XNH6</accession>
<dbReference type="EMBL" id="ACIL03000007">
    <property type="protein sequence ID" value="ESL03709.1"/>
    <property type="molecule type" value="Genomic_DNA"/>
</dbReference>
<feature type="compositionally biased region" description="Acidic residues" evidence="1">
    <location>
        <begin position="178"/>
        <end position="206"/>
    </location>
</feature>
<feature type="compositionally biased region" description="Basic and acidic residues" evidence="1">
    <location>
        <begin position="273"/>
        <end position="321"/>
    </location>
</feature>
<gene>
    <name evidence="3" type="ORF">GCWU0000282_000874</name>
</gene>
<evidence type="ECO:0000256" key="2">
    <source>
        <dbReference type="SAM" id="Phobius"/>
    </source>
</evidence>
<protein>
    <submittedName>
        <fullName evidence="3">Uncharacterized protein</fullName>
    </submittedName>
</protein>
<feature type="compositionally biased region" description="Acidic residues" evidence="1">
    <location>
        <begin position="54"/>
        <end position="88"/>
    </location>
</feature>
<feature type="compositionally biased region" description="Acidic residues" evidence="1">
    <location>
        <begin position="104"/>
        <end position="146"/>
    </location>
</feature>
<dbReference type="STRING" id="592026.GCWU0000282_000874"/>
<feature type="region of interest" description="Disordered" evidence="1">
    <location>
        <begin position="262"/>
        <end position="321"/>
    </location>
</feature>
<proteinExistence type="predicted"/>
<reference evidence="3 4" key="1">
    <citation type="submission" date="2013-06" db="EMBL/GenBank/DDBJ databases">
        <authorList>
            <person name="Weinstock G."/>
            <person name="Sodergren E."/>
            <person name="Clifton S."/>
            <person name="Fulton L."/>
            <person name="Fulton B."/>
            <person name="Courtney L."/>
            <person name="Fronick C."/>
            <person name="Harrison M."/>
            <person name="Strong C."/>
            <person name="Farmer C."/>
            <person name="Delahaunty K."/>
            <person name="Markovic C."/>
            <person name="Hall O."/>
            <person name="Minx P."/>
            <person name="Tomlinson C."/>
            <person name="Mitreva M."/>
            <person name="Nelson J."/>
            <person name="Hou S."/>
            <person name="Wollam A."/>
            <person name="Pepin K.H."/>
            <person name="Johnson M."/>
            <person name="Bhonagiri V."/>
            <person name="Nash W.E."/>
            <person name="Warren W."/>
            <person name="Chinwalla A."/>
            <person name="Mardis E.R."/>
            <person name="Wilson R.K."/>
        </authorList>
    </citation>
    <scope>NUCLEOTIDE SEQUENCE [LARGE SCALE GENOMIC DNA]</scope>
    <source>
        <strain evidence="3 4">ATCC 51271</strain>
    </source>
</reference>
<feature type="region of interest" description="Disordered" evidence="1">
    <location>
        <begin position="1"/>
        <end position="222"/>
    </location>
</feature>
<keyword evidence="4" id="KW-1185">Reference proteome</keyword>
<dbReference type="HOGENOM" id="CLU_517499_0_0_9"/>
<keyword evidence="2" id="KW-0472">Membrane</keyword>
<dbReference type="Proteomes" id="UP000018227">
    <property type="component" value="Unassembled WGS sequence"/>
</dbReference>
<keyword evidence="2" id="KW-1133">Transmembrane helix</keyword>
<feature type="transmembrane region" description="Helical" evidence="2">
    <location>
        <begin position="349"/>
        <end position="372"/>
    </location>
</feature>
<keyword evidence="2" id="KW-0812">Transmembrane</keyword>
<feature type="compositionally biased region" description="Basic and acidic residues" evidence="1">
    <location>
        <begin position="1"/>
        <end position="10"/>
    </location>
</feature>
<evidence type="ECO:0000313" key="4">
    <source>
        <dbReference type="Proteomes" id="UP000018227"/>
    </source>
</evidence>
<dbReference type="AlphaFoldDB" id="V2XNH6"/>
<name>V2XNH6_9FIRM</name>
<organism evidence="3 4">
    <name type="scientific">Catonella morbi ATCC 51271</name>
    <dbReference type="NCBI Taxonomy" id="592026"/>
    <lineage>
        <taxon>Bacteria</taxon>
        <taxon>Bacillati</taxon>
        <taxon>Bacillota</taxon>
        <taxon>Clostridia</taxon>
        <taxon>Lachnospirales</taxon>
        <taxon>Lachnospiraceae</taxon>
        <taxon>Catonella</taxon>
    </lineage>
</organism>